<keyword evidence="3" id="KW-0436">Ligase</keyword>
<dbReference type="Proteomes" id="UP001154255">
    <property type="component" value="Unassembled WGS sequence"/>
</dbReference>
<organism evidence="9 11">
    <name type="scientific">Commensalibacter communis</name>
    <dbReference type="NCBI Taxonomy" id="2972786"/>
    <lineage>
        <taxon>Bacteria</taxon>
        <taxon>Pseudomonadati</taxon>
        <taxon>Pseudomonadota</taxon>
        <taxon>Alphaproteobacteria</taxon>
        <taxon>Acetobacterales</taxon>
        <taxon>Acetobacteraceae</taxon>
    </lineage>
</organism>
<dbReference type="PROSITE" id="PS00455">
    <property type="entry name" value="AMP_BINDING"/>
    <property type="match status" value="1"/>
</dbReference>
<evidence type="ECO:0000259" key="8">
    <source>
        <dbReference type="Pfam" id="PF13193"/>
    </source>
</evidence>
<gene>
    <name evidence="10" type="ORF">R53529_LOCUS2101</name>
    <name evidence="9" type="ORF">R53530_LOCUS2098</name>
</gene>
<dbReference type="Gene3D" id="3.40.50.980">
    <property type="match status" value="2"/>
</dbReference>
<dbReference type="InterPro" id="IPR000873">
    <property type="entry name" value="AMP-dep_synth/lig_dom"/>
</dbReference>
<dbReference type="EMBL" id="CAMXCM010000008">
    <property type="protein sequence ID" value="CAI3955559.1"/>
    <property type="molecule type" value="Genomic_DNA"/>
</dbReference>
<evidence type="ECO:0000313" key="10">
    <source>
        <dbReference type="EMBL" id="CAI3957734.1"/>
    </source>
</evidence>
<evidence type="ECO:0000256" key="5">
    <source>
        <dbReference type="ARBA" id="ARBA00066616"/>
    </source>
</evidence>
<dbReference type="Pfam" id="PF13193">
    <property type="entry name" value="AMP-binding_C"/>
    <property type="match status" value="1"/>
</dbReference>
<protein>
    <recommendedName>
        <fullName evidence="6">3-methylmercaptopropionyl-CoA ligase</fullName>
        <ecNumber evidence="5">6.2.1.44</ecNumber>
    </recommendedName>
</protein>
<dbReference type="GO" id="GO:0006631">
    <property type="term" value="P:fatty acid metabolic process"/>
    <property type="evidence" value="ECO:0007669"/>
    <property type="project" value="TreeGrafter"/>
</dbReference>
<dbReference type="AlphaFoldDB" id="A0A9W4TQQ8"/>
<keyword evidence="12" id="KW-1185">Reference proteome</keyword>
<comment type="caution">
    <text evidence="9">The sequence shown here is derived from an EMBL/GenBank/DDBJ whole genome shotgun (WGS) entry which is preliminary data.</text>
</comment>
<evidence type="ECO:0000256" key="3">
    <source>
        <dbReference type="ARBA" id="ARBA00022598"/>
    </source>
</evidence>
<accession>A0A9W4TQQ8</accession>
<evidence type="ECO:0000256" key="2">
    <source>
        <dbReference type="ARBA" id="ARBA00006432"/>
    </source>
</evidence>
<evidence type="ECO:0000313" key="11">
    <source>
        <dbReference type="Proteomes" id="UP001154255"/>
    </source>
</evidence>
<comment type="catalytic activity">
    <reaction evidence="4">
        <text>3-(methylsulfanyl)propanoate + ATP + CoA = 3-(methylsulfanyl)propanoyl-CoA + AMP + diphosphate</text>
        <dbReference type="Rhea" id="RHEA:43052"/>
        <dbReference type="ChEBI" id="CHEBI:30616"/>
        <dbReference type="ChEBI" id="CHEBI:33019"/>
        <dbReference type="ChEBI" id="CHEBI:49016"/>
        <dbReference type="ChEBI" id="CHEBI:57287"/>
        <dbReference type="ChEBI" id="CHEBI:82815"/>
        <dbReference type="ChEBI" id="CHEBI:456215"/>
        <dbReference type="EC" id="6.2.1.44"/>
    </reaction>
    <physiologicalReaction direction="left-to-right" evidence="4">
        <dbReference type="Rhea" id="RHEA:43053"/>
    </physiologicalReaction>
</comment>
<dbReference type="InterPro" id="IPR025110">
    <property type="entry name" value="AMP-bd_C"/>
</dbReference>
<evidence type="ECO:0000313" key="9">
    <source>
        <dbReference type="EMBL" id="CAI3955559.1"/>
    </source>
</evidence>
<dbReference type="InterPro" id="IPR020845">
    <property type="entry name" value="AMP-binding_CS"/>
</dbReference>
<dbReference type="RefSeq" id="WP_271790520.1">
    <property type="nucleotide sequence ID" value="NZ_CAMXCM010000008.1"/>
</dbReference>
<dbReference type="SUPFAM" id="SSF56801">
    <property type="entry name" value="Acetyl-CoA synthetase-like"/>
    <property type="match status" value="1"/>
</dbReference>
<dbReference type="Proteomes" id="UP001154259">
    <property type="component" value="Unassembled WGS sequence"/>
</dbReference>
<evidence type="ECO:0000256" key="4">
    <source>
        <dbReference type="ARBA" id="ARBA00051915"/>
    </source>
</evidence>
<evidence type="ECO:0000259" key="7">
    <source>
        <dbReference type="Pfam" id="PF00501"/>
    </source>
</evidence>
<dbReference type="InterPro" id="IPR045851">
    <property type="entry name" value="AMP-bd_C_sf"/>
</dbReference>
<proteinExistence type="inferred from homology"/>
<feature type="domain" description="AMP-binding enzyme C-terminal" evidence="8">
    <location>
        <begin position="453"/>
        <end position="528"/>
    </location>
</feature>
<evidence type="ECO:0000256" key="1">
    <source>
        <dbReference type="ARBA" id="ARBA00004924"/>
    </source>
</evidence>
<evidence type="ECO:0000313" key="12">
    <source>
        <dbReference type="Proteomes" id="UP001154259"/>
    </source>
</evidence>
<dbReference type="EC" id="6.2.1.44" evidence="5"/>
<dbReference type="PANTHER" id="PTHR43201:SF5">
    <property type="entry name" value="MEDIUM-CHAIN ACYL-COA LIGASE ACSF2, MITOCHONDRIAL"/>
    <property type="match status" value="1"/>
</dbReference>
<name>A0A9W4TQQ8_9PROT</name>
<dbReference type="FunFam" id="3.30.300.30:FF:000008">
    <property type="entry name" value="2,3-dihydroxybenzoate-AMP ligase"/>
    <property type="match status" value="1"/>
</dbReference>
<evidence type="ECO:0000256" key="6">
    <source>
        <dbReference type="ARBA" id="ARBA00067668"/>
    </source>
</evidence>
<dbReference type="GO" id="GO:0031956">
    <property type="term" value="F:medium-chain fatty acid-CoA ligase activity"/>
    <property type="evidence" value="ECO:0007669"/>
    <property type="project" value="TreeGrafter"/>
</dbReference>
<sequence length="552" mass="61366">MNSCDPLNEISNIPYWPQEFVDRYIADGLWTKDTFGDELYKISSIMGDKVAVTDNDKKLSFEALNKSVNELALGFLNLGLQKKDIVIVQLPNSIEFIEITFALFRIGVIPIFALPAHRENELNSFCSFTKARAYITADMIAGYDHCILASSLQEKFSFLKYVIIVGKEDKEININSLRNNSISLPLPQIDAQDIACFQLSGGTTGIPKLIVRRHQDYLYNVRACIAACHFNKDTTYLAVLPMGHNFPMACPGFIGTILAGGHVVITRSAVASECFDLIEQEEVTVTALVPPLAMVWLNAASIFKPDIPSLQVLQVGGARLSNEAARQVEPTLGCKLQQVFGMAEGLICFTDLNDSEEIVTTTQGKPMSVADEVRVVDELGHPVPDGEVGYILTRGPYTIRGYFGQNEANKTSFTEDGFYKSGDLVRKIAGYLIVEGRDKDQIIQGGENISIEEIEGILIKHSAIIDAVIVGLPDEYYGERICAFVLCKTPPTTENDLRLFLKNQGLAPFKIPYRFEFLDQFPTTGVGKISKKELRKELLKMHLEQEKIKKVI</sequence>
<dbReference type="Gene3D" id="3.30.300.30">
    <property type="match status" value="1"/>
</dbReference>
<dbReference type="EMBL" id="CAMXCS010000008">
    <property type="protein sequence ID" value="CAI3957734.1"/>
    <property type="molecule type" value="Genomic_DNA"/>
</dbReference>
<dbReference type="Gene3D" id="2.30.38.10">
    <property type="entry name" value="Luciferase, Domain 3"/>
    <property type="match status" value="1"/>
</dbReference>
<feature type="domain" description="AMP-dependent synthetase/ligase" evidence="7">
    <location>
        <begin position="47"/>
        <end position="403"/>
    </location>
</feature>
<comment type="pathway">
    <text evidence="1">Siderophore biosynthesis.</text>
</comment>
<dbReference type="PANTHER" id="PTHR43201">
    <property type="entry name" value="ACYL-COA SYNTHETASE"/>
    <property type="match status" value="1"/>
</dbReference>
<dbReference type="FunFam" id="2.30.38.10:FF:000003">
    <property type="entry name" value="Vibriobactin-specific 2,3-dihydroxybenzoate-AMP ligase"/>
    <property type="match status" value="1"/>
</dbReference>
<reference evidence="9" key="1">
    <citation type="submission" date="2022-10" db="EMBL/GenBank/DDBJ databases">
        <authorList>
            <person name="Botero Cardona J."/>
        </authorList>
    </citation>
    <scope>NUCLEOTIDE SEQUENCE</scope>
    <source>
        <strain evidence="9">LMG 31819</strain>
        <strain evidence="10">R-53529</strain>
    </source>
</reference>
<comment type="similarity">
    <text evidence="2">Belongs to the ATP-dependent AMP-binding enzyme family.</text>
</comment>
<dbReference type="Pfam" id="PF00501">
    <property type="entry name" value="AMP-binding"/>
    <property type="match status" value="1"/>
</dbReference>